<accession>A0A6J8EEA2</accession>
<dbReference type="EMBL" id="CACVKT020008908">
    <property type="protein sequence ID" value="CAC5418286.1"/>
    <property type="molecule type" value="Genomic_DNA"/>
</dbReference>
<reference evidence="1 2" key="1">
    <citation type="submission" date="2020-06" db="EMBL/GenBank/DDBJ databases">
        <authorList>
            <person name="Li R."/>
            <person name="Bekaert M."/>
        </authorList>
    </citation>
    <scope>NUCLEOTIDE SEQUENCE [LARGE SCALE GENOMIC DNA]</scope>
    <source>
        <strain evidence="2">wild</strain>
    </source>
</reference>
<name>A0A6J8EEA2_MYTCO</name>
<evidence type="ECO:0000313" key="2">
    <source>
        <dbReference type="Proteomes" id="UP000507470"/>
    </source>
</evidence>
<evidence type="ECO:0008006" key="3">
    <source>
        <dbReference type="Google" id="ProtNLM"/>
    </source>
</evidence>
<dbReference type="OrthoDB" id="10065844at2759"/>
<protein>
    <recommendedName>
        <fullName evidence="3">Peptidase A2 domain-containing protein</fullName>
    </recommendedName>
</protein>
<sequence>MVELAAKTAEYRMVQEEEVQRAKLIEFEHEQKLQMQAQQSELKRIAARKELEIANARLDAYSRMTELIQGQNEEPGASNILQTRVSESNVLPTCIPEISILPTTVMETYLTSTHQNPILYNTNNVPEPNIFNGDPLQYMEWKTSFEMLIDRKGVLTTEKIFYLKKYVGGAARKALEGYFYNNSQTAYDIARKVLKERYGHPFIMQKAFRDKLASWPRIAPKDPIALRDFADFLQGCRDAIPHVPSLSILNDCPENQKLLNKLPDWASVRWNPSFDKFHPSCLHEERPRVRQQSSNVPDSNAVNNVGLKPASSLRVSQNNGQSTSMIVPVWVSHKDKPSRETLTYVLLDTQSDTTFILDDTAASLHIPCKPIRLSLSTMTSQHTIIESSKALAPRKLLIGKENEPYAVKTQLGWSVVGYSDTISDGSSIKGVTHRTSVKELPLCSPKDLIIVLESDFAQDKGHLSKQVSQDDIRFLSIVDNGIHQLDNTHLELPLPFKERPTLPNNKPQAIQRLAHLKRRLTNDHKHYEQYKIFMREILSN</sequence>
<dbReference type="Proteomes" id="UP000507470">
    <property type="component" value="Unassembled WGS sequence"/>
</dbReference>
<dbReference type="InterPro" id="IPR005312">
    <property type="entry name" value="DUF1759"/>
</dbReference>
<dbReference type="Pfam" id="PF03564">
    <property type="entry name" value="DUF1759"/>
    <property type="match status" value="1"/>
</dbReference>
<dbReference type="AlphaFoldDB" id="A0A6J8EEA2"/>
<dbReference type="PANTHER" id="PTHR47331">
    <property type="entry name" value="PHD-TYPE DOMAIN-CONTAINING PROTEIN"/>
    <property type="match status" value="1"/>
</dbReference>
<organism evidence="1 2">
    <name type="scientific">Mytilus coruscus</name>
    <name type="common">Sea mussel</name>
    <dbReference type="NCBI Taxonomy" id="42192"/>
    <lineage>
        <taxon>Eukaryota</taxon>
        <taxon>Metazoa</taxon>
        <taxon>Spiralia</taxon>
        <taxon>Lophotrochozoa</taxon>
        <taxon>Mollusca</taxon>
        <taxon>Bivalvia</taxon>
        <taxon>Autobranchia</taxon>
        <taxon>Pteriomorphia</taxon>
        <taxon>Mytilida</taxon>
        <taxon>Mytiloidea</taxon>
        <taxon>Mytilidae</taxon>
        <taxon>Mytilinae</taxon>
        <taxon>Mytilus</taxon>
    </lineage>
</organism>
<evidence type="ECO:0000313" key="1">
    <source>
        <dbReference type="EMBL" id="CAC5418286.1"/>
    </source>
</evidence>
<proteinExistence type="predicted"/>
<dbReference type="PANTHER" id="PTHR47331:SF5">
    <property type="entry name" value="RIBONUCLEASE H"/>
    <property type="match status" value="1"/>
</dbReference>
<keyword evidence="2" id="KW-1185">Reference proteome</keyword>
<gene>
    <name evidence="1" type="ORF">MCOR_50732</name>
</gene>